<evidence type="ECO:0000313" key="2">
    <source>
        <dbReference type="Proteomes" id="UP000293342"/>
    </source>
</evidence>
<evidence type="ECO:0000313" key="1">
    <source>
        <dbReference type="EMBL" id="TCC47897.1"/>
    </source>
</evidence>
<sequence length="118" mass="13190">MDERLVLAAELSERAIFNGEFEKLTAADRELDAVQADLALARGKVLHARFLDNRVEATQELALFEQAAELYSALGDQRGEANAQFWIGCFHQVVRDDVPASIQPLKVNEHIEAARSRI</sequence>
<dbReference type="EMBL" id="SJKD01000005">
    <property type="protein sequence ID" value="TCC47897.1"/>
    <property type="molecule type" value="Genomic_DNA"/>
</dbReference>
<dbReference type="Proteomes" id="UP000293342">
    <property type="component" value="Unassembled WGS sequence"/>
</dbReference>
<reference evidence="1 2" key="1">
    <citation type="submission" date="2019-02" db="EMBL/GenBank/DDBJ databases">
        <title>Kribbella capetownensis sp. nov. and Kribbella speibonae sp. nov., isolated from soil.</title>
        <authorList>
            <person name="Curtis S.M."/>
            <person name="Norton I."/>
            <person name="Everest G.J."/>
            <person name="Meyers P.R."/>
        </authorList>
    </citation>
    <scope>NUCLEOTIDE SEQUENCE [LARGE SCALE GENOMIC DNA]</scope>
    <source>
        <strain evidence="1 2">YM53</strain>
    </source>
</reference>
<organism evidence="1 2">
    <name type="scientific">Kribbella capetownensis</name>
    <dbReference type="NCBI Taxonomy" id="1572659"/>
    <lineage>
        <taxon>Bacteria</taxon>
        <taxon>Bacillati</taxon>
        <taxon>Actinomycetota</taxon>
        <taxon>Actinomycetes</taxon>
        <taxon>Propionibacteriales</taxon>
        <taxon>Kribbellaceae</taxon>
        <taxon>Kribbella</taxon>
    </lineage>
</organism>
<proteinExistence type="predicted"/>
<keyword evidence="2" id="KW-1185">Reference proteome</keyword>
<dbReference type="OrthoDB" id="3373592at2"/>
<accession>A0A4R0JNB5</accession>
<protein>
    <submittedName>
        <fullName evidence="1">Uncharacterized protein</fullName>
    </submittedName>
</protein>
<dbReference type="RefSeq" id="WP_131515956.1">
    <property type="nucleotide sequence ID" value="NZ_SJKD01000005.1"/>
</dbReference>
<comment type="caution">
    <text evidence="1">The sequence shown here is derived from an EMBL/GenBank/DDBJ whole genome shotgun (WGS) entry which is preliminary data.</text>
</comment>
<dbReference type="AlphaFoldDB" id="A0A4R0JNB5"/>
<name>A0A4R0JNB5_9ACTN</name>
<gene>
    <name evidence="1" type="ORF">E0H75_24480</name>
</gene>